<dbReference type="PANTHER" id="PTHR30388:SF6">
    <property type="entry name" value="XANTHINE DEHYDROGENASE SUBUNIT A-RELATED"/>
    <property type="match status" value="1"/>
</dbReference>
<comment type="caution">
    <text evidence="4">The sequence shown here is derived from an EMBL/GenBank/DDBJ whole genome shotgun (WGS) entry which is preliminary data.</text>
</comment>
<dbReference type="NCBIfam" id="TIGR02964">
    <property type="entry name" value="xanthine_xdhC"/>
    <property type="match status" value="1"/>
</dbReference>
<gene>
    <name evidence="4" type="primary">xdhC</name>
    <name evidence="4" type="ORF">QNA08_02240</name>
</gene>
<dbReference type="InterPro" id="IPR014308">
    <property type="entry name" value="Xanthine_DH_XdhC"/>
</dbReference>
<protein>
    <submittedName>
        <fullName evidence="4">Xanthine dehydrogenase accessory protein XdhC</fullName>
    </submittedName>
</protein>
<sequence>MTALAPALRHRLAAGEPTVLVTVVEAHGSTPREAGARMLVTACGTAGTIGGGRLEWEALARARALIAAGEARARLDLPLGPALGQCCGGRVALDFERAGMPTLARLEDEEAAAAATLARIHVFGAGHVGKALVRALAPLPFGIVWADPRPEEFAQERWDGVEIRVTASLGDVVAEAPAGAAFVVLTHSHALDFEVAEAALRRADAAYVGMIGSATKRERFQRWFRARGNDARLLTRFVCPIGTGLGRDKRPAVIAAMTARELLVALAASSRSDTQEENVPAPAETRSSREEPWSSTREPALPASSCAA</sequence>
<dbReference type="InterPro" id="IPR036291">
    <property type="entry name" value="NAD(P)-bd_dom_sf"/>
</dbReference>
<feature type="domain" description="XdhC Rossmann" evidence="3">
    <location>
        <begin position="121"/>
        <end position="259"/>
    </location>
</feature>
<keyword evidence="5" id="KW-1185">Reference proteome</keyword>
<accession>A0ABT7ACG1</accession>
<reference evidence="4 5" key="1">
    <citation type="submission" date="2023-05" db="EMBL/GenBank/DDBJ databases">
        <title>Chelatococcus sp. nov., a moderately thermophilic bacterium isolated from hot spring microbial mat.</title>
        <authorList>
            <person name="Hu C.-J."/>
            <person name="Li W.-J."/>
        </authorList>
    </citation>
    <scope>NUCLEOTIDE SEQUENCE [LARGE SCALE GENOMIC DNA]</scope>
    <source>
        <strain evidence="4 5">SYSU G07232</strain>
    </source>
</reference>
<dbReference type="Pfam" id="PF13478">
    <property type="entry name" value="XdhC_C"/>
    <property type="match status" value="1"/>
</dbReference>
<organism evidence="4 5">
    <name type="scientific">Chelatococcus albus</name>
    <dbReference type="NCBI Taxonomy" id="3047466"/>
    <lineage>
        <taxon>Bacteria</taxon>
        <taxon>Pseudomonadati</taxon>
        <taxon>Pseudomonadota</taxon>
        <taxon>Alphaproteobacteria</taxon>
        <taxon>Hyphomicrobiales</taxon>
        <taxon>Chelatococcaceae</taxon>
        <taxon>Chelatococcus</taxon>
    </lineage>
</organism>
<dbReference type="Pfam" id="PF02625">
    <property type="entry name" value="XdhC_CoxI"/>
    <property type="match status" value="1"/>
</dbReference>
<feature type="domain" description="XdhC- CoxI" evidence="2">
    <location>
        <begin position="12"/>
        <end position="72"/>
    </location>
</feature>
<dbReference type="InterPro" id="IPR003777">
    <property type="entry name" value="XdhC_CoxI"/>
</dbReference>
<dbReference type="SUPFAM" id="SSF51735">
    <property type="entry name" value="NAD(P)-binding Rossmann-fold domains"/>
    <property type="match status" value="1"/>
</dbReference>
<evidence type="ECO:0000313" key="5">
    <source>
        <dbReference type="Proteomes" id="UP001321492"/>
    </source>
</evidence>
<dbReference type="Gene3D" id="3.40.50.720">
    <property type="entry name" value="NAD(P)-binding Rossmann-like Domain"/>
    <property type="match status" value="1"/>
</dbReference>
<feature type="region of interest" description="Disordered" evidence="1">
    <location>
        <begin position="269"/>
        <end position="308"/>
    </location>
</feature>
<evidence type="ECO:0000256" key="1">
    <source>
        <dbReference type="SAM" id="MobiDB-lite"/>
    </source>
</evidence>
<name>A0ABT7ACG1_9HYPH</name>
<dbReference type="Proteomes" id="UP001321492">
    <property type="component" value="Unassembled WGS sequence"/>
</dbReference>
<evidence type="ECO:0000259" key="3">
    <source>
        <dbReference type="Pfam" id="PF13478"/>
    </source>
</evidence>
<proteinExistence type="predicted"/>
<dbReference type="InterPro" id="IPR027051">
    <property type="entry name" value="XdhC_Rossmann_dom"/>
</dbReference>
<dbReference type="RefSeq" id="WP_283739035.1">
    <property type="nucleotide sequence ID" value="NZ_JASJEV010000001.1"/>
</dbReference>
<dbReference type="InterPro" id="IPR052698">
    <property type="entry name" value="MoCofactor_Util/Proc"/>
</dbReference>
<evidence type="ECO:0000313" key="4">
    <source>
        <dbReference type="EMBL" id="MDJ1157056.1"/>
    </source>
</evidence>
<dbReference type="PANTHER" id="PTHR30388">
    <property type="entry name" value="ALDEHYDE OXIDOREDUCTASE MOLYBDENUM COFACTOR ASSEMBLY PROTEIN"/>
    <property type="match status" value="1"/>
</dbReference>
<evidence type="ECO:0000259" key="2">
    <source>
        <dbReference type="Pfam" id="PF02625"/>
    </source>
</evidence>
<dbReference type="EMBL" id="JASJEV010000001">
    <property type="protein sequence ID" value="MDJ1157056.1"/>
    <property type="molecule type" value="Genomic_DNA"/>
</dbReference>